<feature type="domain" description="NTR" evidence="7">
    <location>
        <begin position="1510"/>
        <end position="1653"/>
    </location>
</feature>
<dbReference type="InterPro" id="IPR047565">
    <property type="entry name" value="Alpha-macroglob_thiol-ester_cl"/>
</dbReference>
<dbReference type="InterPro" id="IPR001599">
    <property type="entry name" value="Macroglobln_a2"/>
</dbReference>
<feature type="domain" description="Anaphylatoxin-like" evidence="6">
    <location>
        <begin position="710"/>
        <end position="745"/>
    </location>
</feature>
<comment type="subcellular location">
    <subcellularLocation>
        <location evidence="1">Secreted</location>
    </subcellularLocation>
</comment>
<evidence type="ECO:0000259" key="6">
    <source>
        <dbReference type="PROSITE" id="PS01178"/>
    </source>
</evidence>
<dbReference type="SUPFAM" id="SSF48239">
    <property type="entry name" value="Terpenoid cyclases/Protein prenyltransferases"/>
    <property type="match status" value="1"/>
</dbReference>
<dbReference type="InterPro" id="IPR050473">
    <property type="entry name" value="A2M/Complement_sys"/>
</dbReference>
<dbReference type="GeneID" id="115817196"/>
<dbReference type="Gene3D" id="2.60.40.10">
    <property type="entry name" value="Immunoglobulins"/>
    <property type="match status" value="2"/>
</dbReference>
<dbReference type="Gene3D" id="2.60.40.1940">
    <property type="match status" value="1"/>
</dbReference>
<evidence type="ECO:0000256" key="2">
    <source>
        <dbReference type="ARBA" id="ARBA00022525"/>
    </source>
</evidence>
<keyword evidence="3" id="KW-0882">Thioester bond</keyword>
<dbReference type="SMART" id="SM00643">
    <property type="entry name" value="C345C"/>
    <property type="match status" value="1"/>
</dbReference>
<dbReference type="InterPro" id="IPR018933">
    <property type="entry name" value="Netrin_module_non-TIMP"/>
</dbReference>
<evidence type="ECO:0000256" key="4">
    <source>
        <dbReference type="ARBA" id="ARBA00023157"/>
    </source>
</evidence>
<dbReference type="Pfam" id="PF01835">
    <property type="entry name" value="MG2"/>
    <property type="match status" value="1"/>
</dbReference>
<dbReference type="InterPro" id="IPR009048">
    <property type="entry name" value="A-macroglobulin_rcpt-bd"/>
</dbReference>
<dbReference type="InterPro" id="IPR019742">
    <property type="entry name" value="MacrogloblnA2_CS"/>
</dbReference>
<dbReference type="InterPro" id="IPR013783">
    <property type="entry name" value="Ig-like_fold"/>
</dbReference>
<accession>A0A6J2VZ14</accession>
<dbReference type="Pfam" id="PF07678">
    <property type="entry name" value="TED_complement"/>
    <property type="match status" value="1"/>
</dbReference>
<evidence type="ECO:0000313" key="9">
    <source>
        <dbReference type="RefSeq" id="XP_030636321.1"/>
    </source>
</evidence>
<dbReference type="Pfam" id="PF00207">
    <property type="entry name" value="A2M"/>
    <property type="match status" value="1"/>
</dbReference>
<dbReference type="InParanoid" id="A0A6J2VZ14"/>
<evidence type="ECO:0000256" key="5">
    <source>
        <dbReference type="SAM" id="MobiDB-lite"/>
    </source>
</evidence>
<dbReference type="SUPFAM" id="SSF47686">
    <property type="entry name" value="Anaphylotoxins (complement system)"/>
    <property type="match status" value="1"/>
</dbReference>
<dbReference type="SMART" id="SM00104">
    <property type="entry name" value="ANATO"/>
    <property type="match status" value="1"/>
</dbReference>
<evidence type="ECO:0000259" key="7">
    <source>
        <dbReference type="PROSITE" id="PS50189"/>
    </source>
</evidence>
<dbReference type="RefSeq" id="XP_030636321.1">
    <property type="nucleotide sequence ID" value="XM_030780461.1"/>
</dbReference>
<dbReference type="SMART" id="SM01419">
    <property type="entry name" value="Thiol-ester_cl"/>
    <property type="match status" value="1"/>
</dbReference>
<organism evidence="8 9">
    <name type="scientific">Chanos chanos</name>
    <name type="common">Milkfish</name>
    <name type="synonym">Mugil chanos</name>
    <dbReference type="NCBI Taxonomy" id="29144"/>
    <lineage>
        <taxon>Eukaryota</taxon>
        <taxon>Metazoa</taxon>
        <taxon>Chordata</taxon>
        <taxon>Craniata</taxon>
        <taxon>Vertebrata</taxon>
        <taxon>Euteleostomi</taxon>
        <taxon>Actinopterygii</taxon>
        <taxon>Neopterygii</taxon>
        <taxon>Teleostei</taxon>
        <taxon>Ostariophysi</taxon>
        <taxon>Gonorynchiformes</taxon>
        <taxon>Chanidae</taxon>
        <taxon>Chanos</taxon>
    </lineage>
</organism>
<dbReference type="InterPro" id="IPR041555">
    <property type="entry name" value="MG3"/>
</dbReference>
<dbReference type="PANTHER" id="PTHR11412">
    <property type="entry name" value="MACROGLOBULIN / COMPLEMENT"/>
    <property type="match status" value="1"/>
</dbReference>
<dbReference type="Gene3D" id="1.20.91.20">
    <property type="entry name" value="Anaphylotoxins (complement system)"/>
    <property type="match status" value="1"/>
</dbReference>
<dbReference type="PROSITE" id="PS01177">
    <property type="entry name" value="ANAPHYLATOXIN_1"/>
    <property type="match status" value="1"/>
</dbReference>
<sequence length="1655" mass="186315">MVPAGTKSPAGTTSVARRHFDRHSQEQTDRIHMDLVWLAVVSLSLPLISECTPLYIMSAPNVLRIGTTERVFVEAQDYSGKNFNVQIRVLSFPRKDRELFRTTVTLSAANNFQVLKDIKIQRIPDVFKDDSEMQPFVVLTAQFPTNTLKKVVLVSFQIGYLFVQTDKTLYTPDSTVKYRVFALNAGLQPVDNTVYVEIETPEGIMVKRDLFRPNNGITIGEHKLGNPVSFGIWKIYTRFQSATQKNFSTEFEVKEYVLPSFEVKLKPEKNFFSIKDKEFKVDIEARYLFEKEVSGMAYVVFGVLKESAKRALPSSLKRVEIYNGKGVATLKREDITEIFPKIDELDKHSLYVSVSVLTDLGSEMVEAQRGGIHIVSSPYTIHFRKTPQYFKPGMPFDVMVYVTNPDETPAKRIAVEVNPGLVRGHTGENGMTKLTVNTRKGSKTLTITAKTDDPHLDDDKQAKGQMTAHAYSPPAGSGHYLHISINSAGLVKQQSFTANLIWGENRKVQNLHITYMVLSKGQILHVGRVPITTQSVWALPLTVTKEMIPSFRLVAYYHMGTSEVVSDSIWVDVQDTCMGTLEVKVTRPKVTYDPRKSVELVITGDPGARVGLVAVDKGVYVLNNKNRLTQTKIWDIIEKNDIGCTAGSGKDSMGVFYDAGLLFESNTAGSTVPRREHGCPFPASRRRRDITIMEYKKTLFEKYEGLQRECCMDGMVENILGYACERRAEYIEDGQECVEAFLHCCTQLANKKKDAVVGELFLARSEIEDVDLELLEDIVTRSVFPESWLWDFSVVPECPSGKLCKTESVKRSEALPDSITTWVITAIGLSKTHGICVANPLELVVSRNFFIDLKLPYSAVRSEQLEIKVILYNYMEDAMNKVFVEIFENQEICSSATKKKKYRTRVSVSSMTSRAVPFVIIPMAVGEFTIEVRAFTPDGIGDHVRRPLKVVAEGVLTRVEGKATPLEPAKHGGIQRTEFERIELPNQVPGTLAHTYIAIKGKPLMYMVEKSISGKGMGDLIRQPGGCAEQNMMSMVLPLIATHYLDNTNQWHQVGMDRRPTALSYISMGYQKQLTYRTAHGSSVSFRSNSGTGSTWMTAYAAKMFTIASKLVQIQENVICESFKWLILNAKQPDGVYKEFARAYASSLKGEEIEVSMTAFVLIAMQEGKSLCENTLLSMSAGMRKSADYLERVIQSVKTPYAAAIASYALANEDKLKTDVLFRHASPDGSHWPVANDNSLTLEATGYALLALVRAEKFKQATTVVSWLRTKQSYSGRFGATQATVVVFQALVDYFTKVSDMQEMNLNVEIKASSRSGLINWKFTTGTGALQRSEKTLTLYYAKPDKKKSDCKNFDLKVTLDKERRVSYHGAHGSYKLTTETKFLPTNRTAAMSILDITIPTGFVVDQTDLDKLISGKDRYIKKYEMDKLLSDRGSLIIYLDKISNRNYEKIAFRMHSMMNVGMPQPAGVTVYEYYTPENRCVKYYSTEKDGETLRQICFGDLCRCAQGDCTKPKVNPVPDEKQRRDSACDQTDYVFKATFDEKELSRLGDSYSFTIDTVLKEGTDVVVEGQTRVYTAHPSCRDGLNLVKGQSYLIMGKFSDLEKLHGRYQYKFGEETWLEHWPTQRESQESDAHRRRYIGMMDLVSYLQSPGCLT</sequence>
<dbReference type="PANTHER" id="PTHR11412:SF81">
    <property type="entry name" value="COMPLEMENT C3"/>
    <property type="match status" value="1"/>
</dbReference>
<dbReference type="Gene3D" id="2.60.40.690">
    <property type="entry name" value="Alpha-macroglobulin, receptor-binding domain"/>
    <property type="match status" value="1"/>
</dbReference>
<dbReference type="InterPro" id="IPR008930">
    <property type="entry name" value="Terpenoid_cyclase/PrenylTrfase"/>
</dbReference>
<dbReference type="Pfam" id="PF01821">
    <property type="entry name" value="ANATO"/>
    <property type="match status" value="1"/>
</dbReference>
<dbReference type="Pfam" id="PF17790">
    <property type="entry name" value="MG1"/>
    <property type="match status" value="1"/>
</dbReference>
<dbReference type="Pfam" id="PF07677">
    <property type="entry name" value="A2M_recep"/>
    <property type="match status" value="1"/>
</dbReference>
<dbReference type="OrthoDB" id="6359008at2759"/>
<protein>
    <submittedName>
        <fullName evidence="9">Complement C3-like</fullName>
    </submittedName>
</protein>
<dbReference type="SUPFAM" id="SSF50242">
    <property type="entry name" value="TIMP-like"/>
    <property type="match status" value="1"/>
</dbReference>
<dbReference type="InterPro" id="IPR001134">
    <property type="entry name" value="Netrin_domain"/>
</dbReference>
<dbReference type="PROSITE" id="PS01178">
    <property type="entry name" value="ANAPHYLATOXIN_2"/>
    <property type="match status" value="1"/>
</dbReference>
<dbReference type="Gene3D" id="2.60.40.1930">
    <property type="match status" value="3"/>
</dbReference>
<dbReference type="FunFam" id="2.60.40.10:FF:000155">
    <property type="entry name" value="complement C3 isoform X1"/>
    <property type="match status" value="1"/>
</dbReference>
<dbReference type="SMART" id="SM01361">
    <property type="entry name" value="A2M_recep"/>
    <property type="match status" value="1"/>
</dbReference>
<dbReference type="Gene3D" id="2.20.130.20">
    <property type="match status" value="1"/>
</dbReference>
<dbReference type="InterPro" id="IPR040839">
    <property type="entry name" value="MG4"/>
</dbReference>
<dbReference type="InterPro" id="IPR018081">
    <property type="entry name" value="Anaphylatoxin_comp_syst"/>
</dbReference>
<name>A0A6J2VZ14_CHACN</name>
<dbReference type="InterPro" id="IPR000020">
    <property type="entry name" value="Anaphylatoxin/fibulin"/>
</dbReference>
<dbReference type="Pfam" id="PF17791">
    <property type="entry name" value="MG3"/>
    <property type="match status" value="1"/>
</dbReference>
<evidence type="ECO:0000313" key="8">
    <source>
        <dbReference type="Proteomes" id="UP000504632"/>
    </source>
</evidence>
<dbReference type="Pfam" id="PF07703">
    <property type="entry name" value="A2M_BRD"/>
    <property type="match status" value="1"/>
</dbReference>
<dbReference type="InterPro" id="IPR008993">
    <property type="entry name" value="TIMP-like_OB-fold"/>
</dbReference>
<dbReference type="InterPro" id="IPR036595">
    <property type="entry name" value="A-macroglobulin_rcpt-bd_sf"/>
</dbReference>
<dbReference type="SMART" id="SM01359">
    <property type="entry name" value="A2M_N_2"/>
    <property type="match status" value="1"/>
</dbReference>
<dbReference type="SMART" id="SM01360">
    <property type="entry name" value="A2M"/>
    <property type="match status" value="1"/>
</dbReference>
<dbReference type="InterPro" id="IPR041425">
    <property type="entry name" value="C3/4/5_MG1"/>
</dbReference>
<gene>
    <name evidence="9" type="primary">LOC115817196</name>
</gene>
<dbReference type="Pfam" id="PF01759">
    <property type="entry name" value="NTR"/>
    <property type="match status" value="1"/>
</dbReference>
<dbReference type="Gene3D" id="1.50.10.20">
    <property type="match status" value="1"/>
</dbReference>
<dbReference type="GO" id="GO:0004866">
    <property type="term" value="F:endopeptidase inhibitor activity"/>
    <property type="evidence" value="ECO:0007669"/>
    <property type="project" value="InterPro"/>
</dbReference>
<evidence type="ECO:0000256" key="1">
    <source>
        <dbReference type="ARBA" id="ARBA00004613"/>
    </source>
</evidence>
<dbReference type="SUPFAM" id="SSF49410">
    <property type="entry name" value="Alpha-macroglobulin receptor domain"/>
    <property type="match status" value="1"/>
</dbReference>
<keyword evidence="2" id="KW-0964">Secreted</keyword>
<dbReference type="InterPro" id="IPR011626">
    <property type="entry name" value="Alpha-macroglobulin_TED"/>
</dbReference>
<dbReference type="InterPro" id="IPR011625">
    <property type="entry name" value="A2M_N_BRD"/>
</dbReference>
<dbReference type="Gene3D" id="2.40.50.120">
    <property type="match status" value="1"/>
</dbReference>
<dbReference type="Pfam" id="PF17789">
    <property type="entry name" value="MG4"/>
    <property type="match status" value="1"/>
</dbReference>
<dbReference type="Gene3D" id="2.60.120.1540">
    <property type="match status" value="1"/>
</dbReference>
<dbReference type="GO" id="GO:0005615">
    <property type="term" value="C:extracellular space"/>
    <property type="evidence" value="ECO:0007669"/>
    <property type="project" value="InterPro"/>
</dbReference>
<evidence type="ECO:0000256" key="3">
    <source>
        <dbReference type="ARBA" id="ARBA00022966"/>
    </source>
</evidence>
<dbReference type="Proteomes" id="UP000504632">
    <property type="component" value="Chromosome 7"/>
</dbReference>
<keyword evidence="4" id="KW-1015">Disulfide bond</keyword>
<dbReference type="PROSITE" id="PS00477">
    <property type="entry name" value="ALPHA_2_MACROGLOBULIN"/>
    <property type="match status" value="1"/>
</dbReference>
<dbReference type="InterPro" id="IPR002890">
    <property type="entry name" value="MG2"/>
</dbReference>
<proteinExistence type="predicted"/>
<reference evidence="9" key="1">
    <citation type="submission" date="2025-08" db="UniProtKB">
        <authorList>
            <consortium name="RefSeq"/>
        </authorList>
    </citation>
    <scope>IDENTIFICATION</scope>
</reference>
<dbReference type="CDD" id="cd00017">
    <property type="entry name" value="ANATO"/>
    <property type="match status" value="1"/>
</dbReference>
<dbReference type="PROSITE" id="PS50189">
    <property type="entry name" value="NTR"/>
    <property type="match status" value="1"/>
</dbReference>
<feature type="region of interest" description="Disordered" evidence="5">
    <location>
        <begin position="1"/>
        <end position="23"/>
    </location>
</feature>
<keyword evidence="8" id="KW-1185">Reference proteome</keyword>
<dbReference type="Gene3D" id="6.20.50.160">
    <property type="match status" value="1"/>
</dbReference>
<dbReference type="FunFam" id="2.60.40.1940:FF:000001">
    <property type="entry name" value="Complement component C3"/>
    <property type="match status" value="1"/>
</dbReference>